<dbReference type="GO" id="GO:0006797">
    <property type="term" value="P:polyphosphate metabolic process"/>
    <property type="evidence" value="ECO:0007669"/>
    <property type="project" value="InterPro"/>
</dbReference>
<dbReference type="SUPFAM" id="SSF52540">
    <property type="entry name" value="P-loop containing nucleoside triphosphate hydrolases"/>
    <property type="match status" value="1"/>
</dbReference>
<evidence type="ECO:0000313" key="5">
    <source>
        <dbReference type="EMBL" id="TGK07439.1"/>
    </source>
</evidence>
<evidence type="ECO:0000256" key="2">
    <source>
        <dbReference type="ARBA" id="ARBA00022679"/>
    </source>
</evidence>
<dbReference type="PIRSF" id="PIRSF028756">
    <property type="entry name" value="PPK2_prd"/>
    <property type="match status" value="1"/>
</dbReference>
<keyword evidence="3 5" id="KW-0418">Kinase</keyword>
<protein>
    <submittedName>
        <fullName evidence="5">Polyphosphate kinase</fullName>
    </submittedName>
</protein>
<comment type="similarity">
    <text evidence="1">Belongs to the polyphosphate kinase 2 (PPK2) family. Class I subfamily.</text>
</comment>
<keyword evidence="6" id="KW-1185">Reference proteome</keyword>
<dbReference type="PANTHER" id="PTHR34383:SF3">
    <property type="entry name" value="POLYPHOSPHATE:AMP PHOSPHOTRANSFERASE"/>
    <property type="match status" value="1"/>
</dbReference>
<gene>
    <name evidence="5" type="ORF">EHO59_04875</name>
</gene>
<dbReference type="OrthoDB" id="9775224at2"/>
<name>A0A4V3JCU3_9LEPT</name>
<dbReference type="EMBL" id="RQEP01000005">
    <property type="protein sequence ID" value="TGK07439.1"/>
    <property type="molecule type" value="Genomic_DNA"/>
</dbReference>
<dbReference type="PANTHER" id="PTHR34383">
    <property type="entry name" value="POLYPHOSPHATE:AMP PHOSPHOTRANSFERASE-RELATED"/>
    <property type="match status" value="1"/>
</dbReference>
<feature type="domain" description="Polyphosphate kinase-2-related" evidence="4">
    <location>
        <begin position="16"/>
        <end position="239"/>
    </location>
</feature>
<evidence type="ECO:0000313" key="6">
    <source>
        <dbReference type="Proteomes" id="UP000297453"/>
    </source>
</evidence>
<organism evidence="5 6">
    <name type="scientific">Leptospira semungkisensis</name>
    <dbReference type="NCBI Taxonomy" id="2484985"/>
    <lineage>
        <taxon>Bacteria</taxon>
        <taxon>Pseudomonadati</taxon>
        <taxon>Spirochaetota</taxon>
        <taxon>Spirochaetia</taxon>
        <taxon>Leptospirales</taxon>
        <taxon>Leptospiraceae</taxon>
        <taxon>Leptospira</taxon>
    </lineage>
</organism>
<dbReference type="Proteomes" id="UP000297453">
    <property type="component" value="Unassembled WGS sequence"/>
</dbReference>
<dbReference type="InterPro" id="IPR022488">
    <property type="entry name" value="PPK2-related"/>
</dbReference>
<dbReference type="InterPro" id="IPR027417">
    <property type="entry name" value="P-loop_NTPase"/>
</dbReference>
<proteinExistence type="inferred from homology"/>
<dbReference type="NCBIfam" id="TIGR03709">
    <property type="entry name" value="PPK2_rel_1"/>
    <property type="match status" value="1"/>
</dbReference>
<dbReference type="Pfam" id="PF03976">
    <property type="entry name" value="PPK2"/>
    <property type="match status" value="1"/>
</dbReference>
<comment type="caution">
    <text evidence="5">The sequence shown here is derived from an EMBL/GenBank/DDBJ whole genome shotgun (WGS) entry which is preliminary data.</text>
</comment>
<reference evidence="5" key="1">
    <citation type="journal article" date="2019" name="PLoS Negl. Trop. Dis.">
        <title>Revisiting the worldwide diversity of Leptospira species in the environment.</title>
        <authorList>
            <person name="Vincent A.T."/>
            <person name="Schiettekatte O."/>
            <person name="Bourhy P."/>
            <person name="Veyrier F.J."/>
            <person name="Picardeau M."/>
        </authorList>
    </citation>
    <scope>NUCLEOTIDE SEQUENCE [LARGE SCALE GENOMIC DNA]</scope>
    <source>
        <strain evidence="5">SSS9</strain>
    </source>
</reference>
<accession>A0A4V3JCU3</accession>
<dbReference type="InterPro" id="IPR022300">
    <property type="entry name" value="PPK2-rel_1"/>
</dbReference>
<evidence type="ECO:0000259" key="4">
    <source>
        <dbReference type="Pfam" id="PF03976"/>
    </source>
</evidence>
<sequence length="256" mass="29983">MIQLSEYSTDPTESIEKEEAEEIRLKDLNKIVELQTRLFASKKKSLLIVLQGVDAAGKDGTVKKLFAGLNPLGCTCQAWKAPTSEELSHDFLWRIHKSVPAKGWTQIFNRSQYEDILVPYVKGSLHKEKLHSRLDAIRFFENFLVEENDTQILKFFLHISKKEQKKRIEERMQDPTKNWKFDPSDLEAHEKFHEYQNAYEFIFNHSKDSLPWEIIPADKKWYRDYLITKAVKKCLEKMDLSYPELDSSLGLPSLSE</sequence>
<evidence type="ECO:0000256" key="3">
    <source>
        <dbReference type="ARBA" id="ARBA00022777"/>
    </source>
</evidence>
<dbReference type="Gene3D" id="3.40.50.300">
    <property type="entry name" value="P-loop containing nucleotide triphosphate hydrolases"/>
    <property type="match status" value="1"/>
</dbReference>
<evidence type="ECO:0000256" key="1">
    <source>
        <dbReference type="ARBA" id="ARBA00009924"/>
    </source>
</evidence>
<dbReference type="InterPro" id="IPR016898">
    <property type="entry name" value="Polyphosphate_phosphotransfera"/>
</dbReference>
<dbReference type="AlphaFoldDB" id="A0A4V3JCU3"/>
<dbReference type="GO" id="GO:0008976">
    <property type="term" value="F:polyphosphate kinase activity"/>
    <property type="evidence" value="ECO:0007669"/>
    <property type="project" value="InterPro"/>
</dbReference>
<keyword evidence="2" id="KW-0808">Transferase</keyword>